<keyword evidence="2" id="KW-1185">Reference proteome</keyword>
<name>A0A168BTG2_9EURO</name>
<evidence type="ECO:0000313" key="2">
    <source>
        <dbReference type="Proteomes" id="UP000242877"/>
    </source>
</evidence>
<evidence type="ECO:0000313" key="1">
    <source>
        <dbReference type="EMBL" id="KZZ95719.1"/>
    </source>
</evidence>
<reference evidence="1 2" key="1">
    <citation type="journal article" date="2016" name="Genome Biol. Evol.">
        <title>Divergent and convergent evolution of fungal pathogenicity.</title>
        <authorList>
            <person name="Shang Y."/>
            <person name="Xiao G."/>
            <person name="Zheng P."/>
            <person name="Cen K."/>
            <person name="Zhan S."/>
            <person name="Wang C."/>
        </authorList>
    </citation>
    <scope>NUCLEOTIDE SEQUENCE [LARGE SCALE GENOMIC DNA]</scope>
    <source>
        <strain evidence="1 2">ARSEF 7405</strain>
    </source>
</reference>
<sequence>MWLNREEALEKNKLASSHRADCETWDTGRWRMEDGGWTEKDCDCVSFKQGPGPVDENHDEMVSIVMESIHSRNDLYCREGDPVYVDGNSQTATASSLTTTVYQNEDGLKLGMN</sequence>
<gene>
    <name evidence="1" type="ORF">AAP_01395</name>
</gene>
<accession>A0A168BTG2</accession>
<dbReference type="Proteomes" id="UP000242877">
    <property type="component" value="Unassembled WGS sequence"/>
</dbReference>
<dbReference type="EMBL" id="AZGZ01000004">
    <property type="protein sequence ID" value="KZZ95719.1"/>
    <property type="molecule type" value="Genomic_DNA"/>
</dbReference>
<comment type="caution">
    <text evidence="1">The sequence shown here is derived from an EMBL/GenBank/DDBJ whole genome shotgun (WGS) entry which is preliminary data.</text>
</comment>
<organism evidence="1 2">
    <name type="scientific">Ascosphaera apis ARSEF 7405</name>
    <dbReference type="NCBI Taxonomy" id="392613"/>
    <lineage>
        <taxon>Eukaryota</taxon>
        <taxon>Fungi</taxon>
        <taxon>Dikarya</taxon>
        <taxon>Ascomycota</taxon>
        <taxon>Pezizomycotina</taxon>
        <taxon>Eurotiomycetes</taxon>
        <taxon>Eurotiomycetidae</taxon>
        <taxon>Onygenales</taxon>
        <taxon>Ascosphaeraceae</taxon>
        <taxon>Ascosphaera</taxon>
    </lineage>
</organism>
<protein>
    <submittedName>
        <fullName evidence="1">Uncharacterized protein</fullName>
    </submittedName>
</protein>
<dbReference type="VEuPathDB" id="FungiDB:AAP_01395"/>
<proteinExistence type="predicted"/>
<dbReference type="AlphaFoldDB" id="A0A168BTG2"/>